<keyword evidence="2" id="KW-1185">Reference proteome</keyword>
<protein>
    <submittedName>
        <fullName evidence="1">Uncharacterized protein</fullName>
    </submittedName>
</protein>
<sequence>MSYEYTWEEAEAWAKRKQSIDNWRKEVAYSAQPVVIPTRDPSFRKGVPAPIEVSVDDEEDSSFADRPQTMVDILALEGRKPGHHHERLSKGPLLGADHHHIITESKL</sequence>
<gene>
    <name evidence="1" type="ORF">EG327_005067</name>
</gene>
<evidence type="ECO:0000313" key="1">
    <source>
        <dbReference type="EMBL" id="KAE9984306.1"/>
    </source>
</evidence>
<name>A0A8H3VAS8_VENIN</name>
<reference evidence="1 2" key="1">
    <citation type="submission" date="2019-07" db="EMBL/GenBank/DDBJ databases">
        <title>Venturia inaequalis Genome Resource.</title>
        <authorList>
            <person name="Lichtner F.J."/>
        </authorList>
    </citation>
    <scope>NUCLEOTIDE SEQUENCE [LARGE SCALE GENOMIC DNA]</scope>
    <source>
        <strain evidence="1 2">DMI_063113</strain>
    </source>
</reference>
<comment type="caution">
    <text evidence="1">The sequence shown here is derived from an EMBL/GenBank/DDBJ whole genome shotgun (WGS) entry which is preliminary data.</text>
</comment>
<dbReference type="Proteomes" id="UP000490939">
    <property type="component" value="Unassembled WGS sequence"/>
</dbReference>
<accession>A0A8H3VAS8</accession>
<evidence type="ECO:0000313" key="2">
    <source>
        <dbReference type="Proteomes" id="UP000490939"/>
    </source>
</evidence>
<dbReference type="AlphaFoldDB" id="A0A8H3VAS8"/>
<proteinExistence type="predicted"/>
<organism evidence="1 2">
    <name type="scientific">Venturia inaequalis</name>
    <name type="common">Apple scab fungus</name>
    <dbReference type="NCBI Taxonomy" id="5025"/>
    <lineage>
        <taxon>Eukaryota</taxon>
        <taxon>Fungi</taxon>
        <taxon>Dikarya</taxon>
        <taxon>Ascomycota</taxon>
        <taxon>Pezizomycotina</taxon>
        <taxon>Dothideomycetes</taxon>
        <taxon>Pleosporomycetidae</taxon>
        <taxon>Venturiales</taxon>
        <taxon>Venturiaceae</taxon>
        <taxon>Venturia</taxon>
    </lineage>
</organism>
<dbReference type="EMBL" id="WNWR01000297">
    <property type="protein sequence ID" value="KAE9984306.1"/>
    <property type="molecule type" value="Genomic_DNA"/>
</dbReference>